<organism evidence="2">
    <name type="scientific">Aedes albopictus</name>
    <name type="common">Asian tiger mosquito</name>
    <name type="synonym">Stegomyia albopicta</name>
    <dbReference type="NCBI Taxonomy" id="7160"/>
    <lineage>
        <taxon>Eukaryota</taxon>
        <taxon>Metazoa</taxon>
        <taxon>Ecdysozoa</taxon>
        <taxon>Arthropoda</taxon>
        <taxon>Hexapoda</taxon>
        <taxon>Insecta</taxon>
        <taxon>Pterygota</taxon>
        <taxon>Neoptera</taxon>
        <taxon>Endopterygota</taxon>
        <taxon>Diptera</taxon>
        <taxon>Nematocera</taxon>
        <taxon>Culicoidea</taxon>
        <taxon>Culicidae</taxon>
        <taxon>Culicinae</taxon>
        <taxon>Aedini</taxon>
        <taxon>Aedes</taxon>
        <taxon>Stegomyia</taxon>
    </lineage>
</organism>
<feature type="compositionally biased region" description="Basic and acidic residues" evidence="1">
    <location>
        <begin position="12"/>
        <end position="24"/>
    </location>
</feature>
<evidence type="ECO:0000313" key="2">
    <source>
        <dbReference type="EMBL" id="JAC08453.1"/>
    </source>
</evidence>
<protein>
    <submittedName>
        <fullName evidence="2">Uncharacterized protein</fullName>
    </submittedName>
</protein>
<dbReference type="EMBL" id="GAPW01005145">
    <property type="protein sequence ID" value="JAC08453.1"/>
    <property type="molecule type" value="mRNA"/>
</dbReference>
<dbReference type="VEuPathDB" id="VectorBase:AALC636_036360"/>
<proteinExistence type="evidence at transcript level"/>
<reference evidence="2" key="1">
    <citation type="journal article" date="2014" name="PLoS Negl. Trop. Dis.">
        <title>Identification and characterization of seminal fluid proteins in the Asian tiger mosquito, Aedes albopictus.</title>
        <authorList>
            <person name="Boes K.E."/>
            <person name="Ribeiro J.M."/>
            <person name="Wong A."/>
            <person name="Harrington L.C."/>
            <person name="Wolfner M.F."/>
            <person name="Sirot L.K."/>
        </authorList>
    </citation>
    <scope>NUCLEOTIDE SEQUENCE</scope>
    <source>
        <tissue evidence="2">Reproductive organs</tissue>
    </source>
</reference>
<dbReference type="VEuPathDB" id="VectorBase:AALF016674"/>
<dbReference type="VEuPathDB" id="VectorBase:AALFPA_050837"/>
<feature type="compositionally biased region" description="Polar residues" evidence="1">
    <location>
        <begin position="1"/>
        <end position="11"/>
    </location>
</feature>
<sequence>MTEISRSFKIQKSSDERSCPSEDNKRRIRKMIEVTSSTRYMTFVEGDDVPNDGMALVPRRRPVNHNFSTTMVVIDSSLGNLQDAIGGERVRFGSRCRKMAQQYVERIQEMNGKMEKCAKMMVKYRKMDGQLKDQKRNTVKELQGVLKNSQKKREEREKILSGLLKKMA</sequence>
<evidence type="ECO:0000256" key="1">
    <source>
        <dbReference type="SAM" id="MobiDB-lite"/>
    </source>
</evidence>
<dbReference type="AlphaFoldDB" id="A0A023EGK3"/>
<accession>A0A023EGK3</accession>
<name>A0A023EGK3_AEDAL</name>
<feature type="region of interest" description="Disordered" evidence="1">
    <location>
        <begin position="1"/>
        <end position="24"/>
    </location>
</feature>